<dbReference type="RefSeq" id="WP_097008432.1">
    <property type="nucleotide sequence ID" value="NZ_OBEJ01000002.1"/>
</dbReference>
<dbReference type="AlphaFoldDB" id="A0A285NSK8"/>
<dbReference type="InterPro" id="IPR013656">
    <property type="entry name" value="PAS_4"/>
</dbReference>
<dbReference type="CDD" id="cd00130">
    <property type="entry name" value="PAS"/>
    <property type="match status" value="1"/>
</dbReference>
<dbReference type="PANTHER" id="PTHR34236">
    <property type="entry name" value="DIMETHYL SULFOXIDE REDUCTASE TRANSCRIPTIONAL ACTIVATOR"/>
    <property type="match status" value="1"/>
</dbReference>
<dbReference type="SUPFAM" id="SSF46785">
    <property type="entry name" value="Winged helix' DNA-binding domain"/>
    <property type="match status" value="1"/>
</dbReference>
<dbReference type="EMBL" id="OBEJ01000002">
    <property type="protein sequence ID" value="SNZ11967.1"/>
    <property type="molecule type" value="Genomic_DNA"/>
</dbReference>
<name>A0A285NSK8_NATPI</name>
<evidence type="ECO:0000256" key="1">
    <source>
        <dbReference type="ARBA" id="ARBA00023015"/>
    </source>
</evidence>
<keyword evidence="5" id="KW-1185">Reference proteome</keyword>
<gene>
    <name evidence="4" type="ORF">SAMN06269185_1445</name>
</gene>
<dbReference type="Pfam" id="PF15915">
    <property type="entry name" value="BAT"/>
    <property type="match status" value="1"/>
</dbReference>
<keyword evidence="2" id="KW-0804">Transcription</keyword>
<dbReference type="Pfam" id="PF09339">
    <property type="entry name" value="HTH_IclR"/>
    <property type="match status" value="1"/>
</dbReference>
<evidence type="ECO:0000313" key="5">
    <source>
        <dbReference type="Proteomes" id="UP000219453"/>
    </source>
</evidence>
<dbReference type="InterPro" id="IPR031803">
    <property type="entry name" value="BAT_GAF/HTH-assoc"/>
</dbReference>
<dbReference type="Gene3D" id="3.30.450.20">
    <property type="entry name" value="PAS domain"/>
    <property type="match status" value="1"/>
</dbReference>
<keyword evidence="1" id="KW-0805">Transcription regulation</keyword>
<dbReference type="PROSITE" id="PS50112">
    <property type="entry name" value="PAS"/>
    <property type="match status" value="1"/>
</dbReference>
<dbReference type="InterPro" id="IPR000014">
    <property type="entry name" value="PAS"/>
</dbReference>
<reference evidence="4 5" key="1">
    <citation type="submission" date="2017-09" db="EMBL/GenBank/DDBJ databases">
        <authorList>
            <person name="Ehlers B."/>
            <person name="Leendertz F.H."/>
        </authorList>
    </citation>
    <scope>NUCLEOTIDE SEQUENCE [LARGE SCALE GENOMIC DNA]</scope>
    <source>
        <strain evidence="4 5">DSM 27208</strain>
    </source>
</reference>
<dbReference type="Pfam" id="PF04967">
    <property type="entry name" value="HTH_10"/>
    <property type="match status" value="1"/>
</dbReference>
<feature type="domain" description="PAS" evidence="3">
    <location>
        <begin position="97"/>
        <end position="147"/>
    </location>
</feature>
<evidence type="ECO:0000259" key="3">
    <source>
        <dbReference type="PROSITE" id="PS50112"/>
    </source>
</evidence>
<organism evidence="4 5">
    <name type="scientific">Natronoarchaeum philippinense</name>
    <dbReference type="NCBI Taxonomy" id="558529"/>
    <lineage>
        <taxon>Archaea</taxon>
        <taxon>Methanobacteriati</taxon>
        <taxon>Methanobacteriota</taxon>
        <taxon>Stenosarchaea group</taxon>
        <taxon>Halobacteria</taxon>
        <taxon>Halobacteriales</taxon>
        <taxon>Natronoarchaeaceae</taxon>
    </lineage>
</organism>
<dbReference type="Pfam" id="PF08448">
    <property type="entry name" value="PAS_4"/>
    <property type="match status" value="1"/>
</dbReference>
<dbReference type="PANTHER" id="PTHR34236:SF1">
    <property type="entry name" value="DIMETHYL SULFOXIDE REDUCTASE TRANSCRIPTIONAL ACTIVATOR"/>
    <property type="match status" value="1"/>
</dbReference>
<dbReference type="SMART" id="SM00091">
    <property type="entry name" value="PAS"/>
    <property type="match status" value="1"/>
</dbReference>
<accession>A0A285NSK8</accession>
<proteinExistence type="predicted"/>
<dbReference type="Proteomes" id="UP000219453">
    <property type="component" value="Unassembled WGS sequence"/>
</dbReference>
<dbReference type="InterPro" id="IPR036390">
    <property type="entry name" value="WH_DNA-bd_sf"/>
</dbReference>
<evidence type="ECO:0000313" key="4">
    <source>
        <dbReference type="EMBL" id="SNZ11967.1"/>
    </source>
</evidence>
<dbReference type="OrthoDB" id="165911at2157"/>
<sequence length="448" mass="50882">MDKGDPSRAGEELVAVFEGAEPGEPHTAREIADELGWERSTADETLQELAESGVLETKLVGDRERVWWLPPPTDHSRADVSAEPTERSREYQDLVASEQQYRAVFEEAFDAILIADDEARYVEVNPAACELFGLPREELLGRTIAEFAADGYDFEEAWQEFQISEADRGLFPLFRADGEQRIVEFAATPNILPGRHLSVIRDITERREATEELEQQRKRTRQYQKTLTADTVIQLEIEVDDAVFDRLSEHLDCKCEFEGLVTASNGRLLQYVTVVGASSEDVLDVMADRSEVYHYRVVFESDSSTLLEFAAKRSPAQTLVEAGASCRSIRSERGVTTIVAELGADLDLQRLINQFTAEYPDATVVAKRRLDRPIVTTRQYRETLVDSLTDRQIEALRAAYLAGYFEWPRSSQAERIASSMDIATSTWLRHLRLAEDKLVRWFFEELEV</sequence>
<dbReference type="InterPro" id="IPR007050">
    <property type="entry name" value="HTH_bacterioopsin"/>
</dbReference>
<protein>
    <submittedName>
        <fullName evidence="4">PAS domain S-box-containing protein</fullName>
    </submittedName>
</protein>
<dbReference type="InterPro" id="IPR035965">
    <property type="entry name" value="PAS-like_dom_sf"/>
</dbReference>
<dbReference type="SUPFAM" id="SSF55785">
    <property type="entry name" value="PYP-like sensor domain (PAS domain)"/>
    <property type="match status" value="1"/>
</dbReference>
<dbReference type="NCBIfam" id="TIGR00229">
    <property type="entry name" value="sensory_box"/>
    <property type="match status" value="1"/>
</dbReference>
<dbReference type="InterPro" id="IPR005471">
    <property type="entry name" value="Tscrpt_reg_IclR_N"/>
</dbReference>
<evidence type="ECO:0000256" key="2">
    <source>
        <dbReference type="ARBA" id="ARBA00023163"/>
    </source>
</evidence>